<evidence type="ECO:0000313" key="2">
    <source>
        <dbReference type="EMBL" id="AKC91677.1"/>
    </source>
</evidence>
<protein>
    <submittedName>
        <fullName evidence="2">Ac101</fullName>
    </submittedName>
</protein>
<dbReference type="RefSeq" id="YP_009133259.1">
    <property type="nucleotide sequence ID" value="NC_026922.1"/>
</dbReference>
<dbReference type="EMBL" id="KP752043">
    <property type="protein sequence ID" value="AKC91677.1"/>
    <property type="molecule type" value="Genomic_DNA"/>
</dbReference>
<name>A0A0E3Z7E2_9ABAC</name>
<evidence type="ECO:0000256" key="1">
    <source>
        <dbReference type="SAM" id="MobiDB-lite"/>
    </source>
</evidence>
<dbReference type="InterPro" id="IPR008562">
    <property type="entry name" value="AcMNPV_C42"/>
</dbReference>
<dbReference type="Pfam" id="PF05815">
    <property type="entry name" value="AcMNPV_Orf101"/>
    <property type="match status" value="1"/>
</dbReference>
<feature type="region of interest" description="Disordered" evidence="1">
    <location>
        <begin position="378"/>
        <end position="408"/>
    </location>
</feature>
<keyword evidence="3" id="KW-1185">Reference proteome</keyword>
<reference evidence="2 3" key="1">
    <citation type="journal article" date="2015" name="Genome Announc.">
        <title>Genome Sequence of an Alphabaculovirus Isolated from the Oak Looper, Lambdina fiscellaria, Contains a Putative 2-Kilobase-Pair Transposable Element Encoding a Transposase and a FLYWCH Domain-Containing Protein.</title>
        <authorList>
            <person name="Rohrmann G.F."/>
            <person name="Erlandson M.A."/>
            <person name="Theilmann D.A."/>
        </authorList>
    </citation>
    <scope>NUCLEOTIDE SEQUENCE [LARGE SCALE GENOMIC DNA]</scope>
    <source>
        <strain evidence="2">GR15</strain>
    </source>
</reference>
<dbReference type="KEGG" id="vg:24170880"/>
<dbReference type="Proteomes" id="UP000201190">
    <property type="component" value="Segment"/>
</dbReference>
<accession>A0A0E3Z7E2</accession>
<feature type="compositionally biased region" description="Low complexity" evidence="1">
    <location>
        <begin position="378"/>
        <end position="397"/>
    </location>
</feature>
<dbReference type="OrthoDB" id="7368at10239"/>
<evidence type="ECO:0000313" key="3">
    <source>
        <dbReference type="Proteomes" id="UP000201190"/>
    </source>
</evidence>
<proteinExistence type="predicted"/>
<sequence>MSAVDLFNQIVILRDKIDPQMQMGIWLKLFRLLDDDDEPSILLSFTDFTEFLVHVATLSKNRSRNDGAALVSEFASNGGAATSSAATASASTNARRATANARPVINLFDADTRHRRQSREYTRDFDAEHYRKTCQRVLQYYTLTSTATCEFQVSDLVMCMLYLSRIPQYKPLYALLEHALSVESNECMPHLEPDQMYHIIKLLRILLNMQSSAIDSDSVRLLRAAFAKIMHYPLTRFPRITILPDESLNRDRRCTIEELITEKGRVLSKLVPEQSVELSDKTRIPYCDDEDFINELLKITDNYCLPRMFYNASNSIFYTTMENYAVANCKMDFEDYNNIFKVMDEFRQLTQKCGGVTQLQNCQLTDSLNIYLGASGSTSTPSTLGSLSCNNNSNRRNGGSGVIKRKKY</sequence>
<dbReference type="GeneID" id="24170880"/>
<organism evidence="2 3">
    <name type="scientific">Lambdina fiscellaria nucleopolyhedrovirus</name>
    <dbReference type="NCBI Taxonomy" id="1642929"/>
    <lineage>
        <taxon>Viruses</taxon>
        <taxon>Viruses incertae sedis</taxon>
        <taxon>Naldaviricetes</taxon>
        <taxon>Lefavirales</taxon>
        <taxon>Baculoviridae</taxon>
        <taxon>Alphabaculovirus</taxon>
        <taxon>Alphabaculovirus lafiscellariae</taxon>
    </lineage>
</organism>